<keyword evidence="2" id="KW-1185">Reference proteome</keyword>
<accession>A0ACC2JJS4</accession>
<evidence type="ECO:0000313" key="1">
    <source>
        <dbReference type="EMBL" id="KAJ8127759.1"/>
    </source>
</evidence>
<proteinExistence type="predicted"/>
<name>A0ACC2JJS4_9PEZI</name>
<comment type="caution">
    <text evidence="1">The sequence shown here is derived from an EMBL/GenBank/DDBJ whole genome shotgun (WGS) entry which is preliminary data.</text>
</comment>
<reference evidence="1" key="1">
    <citation type="submission" date="2022-12" db="EMBL/GenBank/DDBJ databases">
        <title>Genome Sequence of Lasiodiplodia mahajangana.</title>
        <authorList>
            <person name="Buettner E."/>
        </authorList>
    </citation>
    <scope>NUCLEOTIDE SEQUENCE</scope>
    <source>
        <strain evidence="1">VT137</strain>
    </source>
</reference>
<dbReference type="Proteomes" id="UP001153332">
    <property type="component" value="Unassembled WGS sequence"/>
</dbReference>
<dbReference type="EMBL" id="JAPUUL010001309">
    <property type="protein sequence ID" value="KAJ8127759.1"/>
    <property type="molecule type" value="Genomic_DNA"/>
</dbReference>
<protein>
    <submittedName>
        <fullName evidence="1">Uncharacterized protein</fullName>
    </submittedName>
</protein>
<sequence>MSSKHPFKVIIAGGGITGLSLANMLERIGIDFVLLEARGDIHPPQGAGIGLMPNGSFIMDQLGCYEAIKVAAQDAEIEDAAIRDSTGKPLVGMKYMMYHQEKRHGYPMLFFDRQLFLQVLYQQIKHKDRIHVGNKVDRIELVERGVRVTTEEGQSYTGDIVIGADGIHSRVRKEMRKIAEPIDATYFDASEEDSVPCYYQCSFGIARNVKGWPNSEQGFTAGRDKSFLIVSGPGGRVYWFLFVRFPEPKYGKDIPRYSKEDEARFVLENENLVIKEGLNFGQLYAKRVHSTLTPLHEVVFKKWFFDRIMIMGDSAHKPNPIGGMGANAAIETAAELINALVDTREKRGNSLDGLSNDEVRTIFERVQNIRDERARYTISSSHQVQALIGMESPLLASFVLRVLAPLAGEHNFPRDLSDRVVGASRLKHFDLPSRSRILPFDHELPAKPLASSPSNIMRLLFLFTMIILVSSARRVIGVPFDQADKLISPGGGWFNMSETPISKLLNLSSGLASSRAALIYLFSHVLSPLVIYSVEGSRIGRQGSFIGLPLLFILGLEIQGIGQSTLTYALISVLHSPQTTIDRSVPIEVAKSLIPALGLGFFLPAAWLLSSAPGTDTWQAWLQVLPLFSYALVSIFRATLAVWQRQSSTEDPERHAEWYSIDDVPFLNATYGIIFAVQAIVHISTVVSISSSAGLSIMEALWSMLFSKSTWDLAVASTQAGYILRSELLLAATGVICHSLYSIWELRRQGYITTVAALMAIPAVFFGQLLVGSGATWLAVYRWRENVILELSTFRR</sequence>
<organism evidence="1 2">
    <name type="scientific">Lasiodiplodia mahajangana</name>
    <dbReference type="NCBI Taxonomy" id="1108764"/>
    <lineage>
        <taxon>Eukaryota</taxon>
        <taxon>Fungi</taxon>
        <taxon>Dikarya</taxon>
        <taxon>Ascomycota</taxon>
        <taxon>Pezizomycotina</taxon>
        <taxon>Dothideomycetes</taxon>
        <taxon>Dothideomycetes incertae sedis</taxon>
        <taxon>Botryosphaeriales</taxon>
        <taxon>Botryosphaeriaceae</taxon>
        <taxon>Lasiodiplodia</taxon>
    </lineage>
</organism>
<evidence type="ECO:0000313" key="2">
    <source>
        <dbReference type="Proteomes" id="UP001153332"/>
    </source>
</evidence>
<gene>
    <name evidence="1" type="ORF">O1611_g5880</name>
</gene>